<dbReference type="Pfam" id="PF05423">
    <property type="entry name" value="Mycobact_memb"/>
    <property type="match status" value="1"/>
</dbReference>
<organism evidence="9 10">
    <name type="scientific">Mycobacterium heckeshornense</name>
    <dbReference type="NCBI Taxonomy" id="110505"/>
    <lineage>
        <taxon>Bacteria</taxon>
        <taxon>Bacillati</taxon>
        <taxon>Actinomycetota</taxon>
        <taxon>Actinomycetes</taxon>
        <taxon>Mycobacteriales</taxon>
        <taxon>Mycobacteriaceae</taxon>
        <taxon>Mycobacterium</taxon>
    </lineage>
</organism>
<dbReference type="EMBL" id="AP024237">
    <property type="protein sequence ID" value="BCO37258.1"/>
    <property type="molecule type" value="Genomic_DNA"/>
</dbReference>
<keyword evidence="4 8" id="KW-0812">Transmembrane</keyword>
<accession>A0A7R7TXN3</accession>
<evidence type="ECO:0000256" key="1">
    <source>
        <dbReference type="ARBA" id="ARBA00004236"/>
    </source>
</evidence>
<evidence type="ECO:0008006" key="11">
    <source>
        <dbReference type="Google" id="ProtNLM"/>
    </source>
</evidence>
<evidence type="ECO:0000256" key="6">
    <source>
        <dbReference type="ARBA" id="ARBA00023136"/>
    </source>
</evidence>
<keyword evidence="3" id="KW-1003">Cell membrane</keyword>
<reference evidence="9 10" key="1">
    <citation type="submission" date="2020-12" db="EMBL/GenBank/DDBJ databases">
        <title>Complete genome sequence of Mycobacterium heckeshornense JCM 15655T, closely related to a pathogenic non-tuberculous mycobacterial species Mycobacterium xenopi.</title>
        <authorList>
            <person name="Yoshida M."/>
            <person name="Fukano H."/>
            <person name="Asakura T."/>
            <person name="Suzuki M."/>
            <person name="Hoshino Y."/>
        </authorList>
    </citation>
    <scope>NUCLEOTIDE SEQUENCE [LARGE SCALE GENOMIC DNA]</scope>
    <source>
        <strain evidence="9 10">JCM 15655</strain>
    </source>
</reference>
<dbReference type="GO" id="GO:0005886">
    <property type="term" value="C:plasma membrane"/>
    <property type="evidence" value="ECO:0007669"/>
    <property type="project" value="UniProtKB-SubCell"/>
</dbReference>
<feature type="region of interest" description="Disordered" evidence="7">
    <location>
        <begin position="151"/>
        <end position="219"/>
    </location>
</feature>
<protein>
    <recommendedName>
        <fullName evidence="11">Threonine and proline rich protein</fullName>
    </recommendedName>
</protein>
<feature type="compositionally biased region" description="Pro residues" evidence="7">
    <location>
        <begin position="204"/>
        <end position="217"/>
    </location>
</feature>
<evidence type="ECO:0000313" key="9">
    <source>
        <dbReference type="EMBL" id="BCO37258.1"/>
    </source>
</evidence>
<feature type="compositionally biased region" description="Low complexity" evidence="7">
    <location>
        <begin position="167"/>
        <end position="203"/>
    </location>
</feature>
<evidence type="ECO:0000256" key="3">
    <source>
        <dbReference type="ARBA" id="ARBA00022475"/>
    </source>
</evidence>
<comment type="subcellular location">
    <subcellularLocation>
        <location evidence="1">Cell membrane</location>
    </subcellularLocation>
</comment>
<keyword evidence="6 8" id="KW-0472">Membrane</keyword>
<evidence type="ECO:0000256" key="7">
    <source>
        <dbReference type="SAM" id="MobiDB-lite"/>
    </source>
</evidence>
<comment type="similarity">
    <text evidence="2">Belongs to the MmpS family.</text>
</comment>
<evidence type="ECO:0000256" key="5">
    <source>
        <dbReference type="ARBA" id="ARBA00022989"/>
    </source>
</evidence>
<keyword evidence="5 8" id="KW-1133">Transmembrane helix</keyword>
<gene>
    <name evidence="9" type="ORF">MHEC_36910</name>
</gene>
<dbReference type="Proteomes" id="UP000595446">
    <property type="component" value="Chromosome"/>
</dbReference>
<keyword evidence="10" id="KW-1185">Reference proteome</keyword>
<evidence type="ECO:0000256" key="8">
    <source>
        <dbReference type="SAM" id="Phobius"/>
    </source>
</evidence>
<feature type="transmembrane region" description="Helical" evidence="8">
    <location>
        <begin position="20"/>
        <end position="37"/>
    </location>
</feature>
<evidence type="ECO:0000256" key="4">
    <source>
        <dbReference type="ARBA" id="ARBA00022692"/>
    </source>
</evidence>
<dbReference type="InterPro" id="IPR038468">
    <property type="entry name" value="MmpS_C"/>
</dbReference>
<evidence type="ECO:0000256" key="2">
    <source>
        <dbReference type="ARBA" id="ARBA00007531"/>
    </source>
</evidence>
<dbReference type="InterPro" id="IPR008693">
    <property type="entry name" value="MmpS"/>
</dbReference>
<dbReference type="Gene3D" id="2.60.40.2880">
    <property type="entry name" value="MmpS1-5, C-terminal soluble domain"/>
    <property type="match status" value="1"/>
</dbReference>
<proteinExistence type="inferred from homology"/>
<feature type="transmembrane region" description="Helical" evidence="8">
    <location>
        <begin position="126"/>
        <end position="146"/>
    </location>
</feature>
<dbReference type="AlphaFoldDB" id="A0A7R7TXN3"/>
<evidence type="ECO:0000313" key="10">
    <source>
        <dbReference type="Proteomes" id="UP000595446"/>
    </source>
</evidence>
<sequence>MTNSWTSSGVCALVKTSSRGLSVIPILTSTSALRFAVTHKRSRKQASGLGGGRAHQPLAVQRARVQLRQSHPTHPQGSAIARVHTDTISIISIINHSDTAVHDYPDEETYVDDRDAGAVDHRWRPVAAIAAAVLILAVIATALIVYGGESASTTATVEPPPTRRVIATPRPGTPTAAPLPPETVTTLTPPAAPTTTASLSPTAEPGPSPEPTPPPAVDPRTVVYSVTGTKQVFDVVSVIYTDAQGLPQTDFNVSLPWSKTIVLNPGVQTKSVIATSLAGRLNCTITTADGQLVAASATNTIIATCAR</sequence>
<name>A0A7R7TXN3_9MYCO</name>